<dbReference type="Pfam" id="PF17900">
    <property type="entry name" value="Peptidase_M1_N"/>
    <property type="match status" value="1"/>
</dbReference>
<evidence type="ECO:0000313" key="15">
    <source>
        <dbReference type="EMBL" id="ORX99824.1"/>
    </source>
</evidence>
<dbReference type="Gene3D" id="1.10.390.10">
    <property type="entry name" value="Neutral Protease Domain 2"/>
    <property type="match status" value="1"/>
</dbReference>
<feature type="binding site" evidence="9">
    <location>
        <position position="331"/>
    </location>
    <ligand>
        <name>Zn(2+)</name>
        <dbReference type="ChEBI" id="CHEBI:29105"/>
        <note>catalytic</note>
    </ligand>
</feature>
<dbReference type="GO" id="GO:0008270">
    <property type="term" value="F:zinc ion binding"/>
    <property type="evidence" value="ECO:0007669"/>
    <property type="project" value="UniProtKB-UniRule"/>
</dbReference>
<gene>
    <name evidence="15" type="ORF">BCR34DRAFT_628140</name>
</gene>
<dbReference type="EC" id="3.4.11.-" evidence="11"/>
<feature type="domain" description="ERAP1-like C-terminal" evidence="13">
    <location>
        <begin position="549"/>
        <end position="864"/>
    </location>
</feature>
<dbReference type="InterPro" id="IPR014782">
    <property type="entry name" value="Peptidase_M1_dom"/>
</dbReference>
<evidence type="ECO:0000256" key="6">
    <source>
        <dbReference type="ARBA" id="ARBA00022833"/>
    </source>
</evidence>
<dbReference type="InterPro" id="IPR050344">
    <property type="entry name" value="Peptidase_M1_aminopeptidases"/>
</dbReference>
<comment type="caution">
    <text evidence="15">The sequence shown here is derived from an EMBL/GenBank/DDBJ whole genome shotgun (WGS) entry which is preliminary data.</text>
</comment>
<dbReference type="FunFam" id="1.10.390.10:FF:000001">
    <property type="entry name" value="Aminopeptidase"/>
    <property type="match status" value="1"/>
</dbReference>
<dbReference type="Pfam" id="PF11838">
    <property type="entry name" value="ERAP1_C"/>
    <property type="match status" value="1"/>
</dbReference>
<dbReference type="GO" id="GO:0043171">
    <property type="term" value="P:peptide catabolic process"/>
    <property type="evidence" value="ECO:0007669"/>
    <property type="project" value="TreeGrafter"/>
</dbReference>
<evidence type="ECO:0000259" key="14">
    <source>
        <dbReference type="Pfam" id="PF17900"/>
    </source>
</evidence>
<evidence type="ECO:0000313" key="16">
    <source>
        <dbReference type="Proteomes" id="UP000193144"/>
    </source>
</evidence>
<evidence type="ECO:0000256" key="4">
    <source>
        <dbReference type="ARBA" id="ARBA00022723"/>
    </source>
</evidence>
<dbReference type="CDD" id="cd09601">
    <property type="entry name" value="M1_APN-Q_like"/>
    <property type="match status" value="1"/>
</dbReference>
<comment type="cofactor">
    <cofactor evidence="9 11">
        <name>Zn(2+)</name>
        <dbReference type="ChEBI" id="CHEBI:29105"/>
    </cofactor>
    <text evidence="9 11">Binds 1 zinc ion per subunit.</text>
</comment>
<evidence type="ECO:0000259" key="12">
    <source>
        <dbReference type="Pfam" id="PF01433"/>
    </source>
</evidence>
<dbReference type="InterPro" id="IPR045357">
    <property type="entry name" value="Aminopeptidase_N-like_N"/>
</dbReference>
<dbReference type="SUPFAM" id="SSF55486">
    <property type="entry name" value="Metalloproteases ('zincins'), catalytic domain"/>
    <property type="match status" value="1"/>
</dbReference>
<evidence type="ECO:0000256" key="10">
    <source>
        <dbReference type="PIRSR" id="PIRSR634016-4"/>
    </source>
</evidence>
<dbReference type="InterPro" id="IPR027268">
    <property type="entry name" value="Peptidase_M4/M1_CTD_sf"/>
</dbReference>
<evidence type="ECO:0000259" key="13">
    <source>
        <dbReference type="Pfam" id="PF11838"/>
    </source>
</evidence>
<dbReference type="FunFam" id="1.25.50.20:FF:000002">
    <property type="entry name" value="Aminopeptidase"/>
    <property type="match status" value="1"/>
</dbReference>
<reference evidence="15 16" key="1">
    <citation type="submission" date="2016-07" db="EMBL/GenBank/DDBJ databases">
        <title>Pervasive Adenine N6-methylation of Active Genes in Fungi.</title>
        <authorList>
            <consortium name="DOE Joint Genome Institute"/>
            <person name="Mondo S.J."/>
            <person name="Dannebaum R.O."/>
            <person name="Kuo R.C."/>
            <person name="Labutti K."/>
            <person name="Haridas S."/>
            <person name="Kuo A."/>
            <person name="Salamov A."/>
            <person name="Ahrendt S.R."/>
            <person name="Lipzen A."/>
            <person name="Sullivan W."/>
            <person name="Andreopoulos W.B."/>
            <person name="Clum A."/>
            <person name="Lindquist E."/>
            <person name="Daum C."/>
            <person name="Ramamoorthy G.K."/>
            <person name="Gryganskyi A."/>
            <person name="Culley D."/>
            <person name="Magnuson J.K."/>
            <person name="James T.Y."/>
            <person name="O'Malley M.A."/>
            <person name="Stajich J.E."/>
            <person name="Spatafora J.W."/>
            <person name="Visel A."/>
            <person name="Grigoriev I.V."/>
        </authorList>
    </citation>
    <scope>NUCLEOTIDE SEQUENCE [LARGE SCALE GENOMIC DNA]</scope>
    <source>
        <strain evidence="15 16">CBS 115471</strain>
    </source>
</reference>
<name>A0A1Y1YQH6_9PLEO</name>
<dbReference type="Gene3D" id="2.60.40.1910">
    <property type="match status" value="1"/>
</dbReference>
<dbReference type="GO" id="GO:0042277">
    <property type="term" value="F:peptide binding"/>
    <property type="evidence" value="ECO:0007669"/>
    <property type="project" value="TreeGrafter"/>
</dbReference>
<dbReference type="GO" id="GO:0070006">
    <property type="term" value="F:metalloaminopeptidase activity"/>
    <property type="evidence" value="ECO:0007669"/>
    <property type="project" value="TreeGrafter"/>
</dbReference>
<dbReference type="GO" id="GO:0016020">
    <property type="term" value="C:membrane"/>
    <property type="evidence" value="ECO:0007669"/>
    <property type="project" value="TreeGrafter"/>
</dbReference>
<proteinExistence type="inferred from homology"/>
<dbReference type="FunFam" id="2.60.40.1910:FF:000004">
    <property type="entry name" value="Aminopeptidase"/>
    <property type="match status" value="1"/>
</dbReference>
<dbReference type="Pfam" id="PF01433">
    <property type="entry name" value="Peptidase_M1"/>
    <property type="match status" value="1"/>
</dbReference>
<dbReference type="EMBL" id="MCFA01000192">
    <property type="protein sequence ID" value="ORX99824.1"/>
    <property type="molecule type" value="Genomic_DNA"/>
</dbReference>
<keyword evidence="5 11" id="KW-0378">Hydrolase</keyword>
<comment type="similarity">
    <text evidence="1 11">Belongs to the peptidase M1 family.</text>
</comment>
<accession>A0A1Y1YQH6</accession>
<dbReference type="PRINTS" id="PR00756">
    <property type="entry name" value="ALADIPTASE"/>
</dbReference>
<dbReference type="GO" id="GO:0005737">
    <property type="term" value="C:cytoplasm"/>
    <property type="evidence" value="ECO:0007669"/>
    <property type="project" value="TreeGrafter"/>
</dbReference>
<dbReference type="FunFam" id="2.60.40.1730:FF:000002">
    <property type="entry name" value="Aminopeptidase"/>
    <property type="match status" value="1"/>
</dbReference>
<dbReference type="PANTHER" id="PTHR11533">
    <property type="entry name" value="PROTEASE M1 ZINC METALLOPROTEASE"/>
    <property type="match status" value="1"/>
</dbReference>
<keyword evidence="6 9" id="KW-0862">Zinc</keyword>
<feature type="domain" description="Aminopeptidase N-like N-terminal" evidence="14">
    <location>
        <begin position="13"/>
        <end position="215"/>
    </location>
</feature>
<dbReference type="OrthoDB" id="10031169at2759"/>
<dbReference type="AlphaFoldDB" id="A0A1Y1YQH6"/>
<evidence type="ECO:0000256" key="3">
    <source>
        <dbReference type="ARBA" id="ARBA00022670"/>
    </source>
</evidence>
<dbReference type="SUPFAM" id="SSF63737">
    <property type="entry name" value="Leukotriene A4 hydrolase N-terminal domain"/>
    <property type="match status" value="1"/>
</dbReference>
<dbReference type="GO" id="GO:0006508">
    <property type="term" value="P:proteolysis"/>
    <property type="evidence" value="ECO:0007669"/>
    <property type="project" value="UniProtKB-KW"/>
</dbReference>
<dbReference type="STRING" id="1231657.A0A1Y1YQH6"/>
<evidence type="ECO:0000256" key="1">
    <source>
        <dbReference type="ARBA" id="ARBA00010136"/>
    </source>
</evidence>
<protein>
    <recommendedName>
        <fullName evidence="11">Aminopeptidase</fullName>
        <ecNumber evidence="11">3.4.11.-</ecNumber>
    </recommendedName>
</protein>
<feature type="binding site" evidence="9">
    <location>
        <position position="350"/>
    </location>
    <ligand>
        <name>Zn(2+)</name>
        <dbReference type="ChEBI" id="CHEBI:29105"/>
        <note>catalytic</note>
    </ligand>
</feature>
<evidence type="ECO:0000256" key="11">
    <source>
        <dbReference type="RuleBase" id="RU364040"/>
    </source>
</evidence>
<evidence type="ECO:0000256" key="8">
    <source>
        <dbReference type="PIRSR" id="PIRSR634016-1"/>
    </source>
</evidence>
<evidence type="ECO:0000256" key="2">
    <source>
        <dbReference type="ARBA" id="ARBA00022438"/>
    </source>
</evidence>
<sequence>MASDRDILPGWVKPSHYSLSLHDLEFGGNFTYQGSVDIKLDIQNDSNQWNDIVLNTFQLKIHSAKLKLSGSKDAPRPTKEISYDEKRQRATLSFGDAIQYSGEAVLSVKFEGVMNNVMAGFYRSKYKPKGEVPASVAKDDEFHYMFSTQFESCDARRAFPCFDEPNLKATFDVLLEVPEDQVALSNMPEKEVKKSEKSGFKTVLFDRTPIMSTYLLAWAIGDFEHVEAFTKRKYNGKNLPVRVYTTRGLKQQGEFALDNCHKIVDYFSEVFQFDYPLPKVDLLAVHEFSHGAMENWGLITYRTTAVLFDPKTSADAYRNRVAYVVAHELAHQWFGNLVTMDWWSELWLNEGFATWVGWFAIDHLYPEWNVWGQFVTESVQTAFNVDALRTSHAIEVPVYDGLEVDQIFDHISYLKGSSVIRMLSAHLGEKVFLQGVADYLKAHQYKNATTNDLWSALSKTSGQDVNSFMDLWIRRIGFPVLTVAEEPGQISLRQQRFLLSGDAKPEEDETIWWIPLGLRTGSSASAASLHKIGALTQKEDTIRDIDDSFYHINKDLTGFYRTNYPPARLLKLGEAKDHLSVQDKIGLVGDAYANAMAGYGSTTGLLALLKPFHNETEYLVWAQITTTMGNVRSMFSGVEDISQGLKKFNLELVKSAVEEIGWEFKEGESFLTGQKRASLIITAGLLGHEGTVAEAQKRFDLYISGKDKDAIHPSLRSAVFGICVKYGGESAYNAVQNEYLNTTSIDGKEICLRSMGRVQDKALAKNFMNFIFSDKVAMQDKHSGTIALANNSAVKIEVWNFVRNNWDLVYKTLSGNMVVLERFLRFGLNKFVDESVADEIKKFYEGMDVRGFDKGLAVIDDTIRGHAKYKERDERVVREWLAEEGYL</sequence>
<dbReference type="PANTHER" id="PTHR11533:SF171">
    <property type="entry name" value="AMINOPEPTIDASE"/>
    <property type="match status" value="1"/>
</dbReference>
<dbReference type="Proteomes" id="UP000193144">
    <property type="component" value="Unassembled WGS sequence"/>
</dbReference>
<evidence type="ECO:0000256" key="9">
    <source>
        <dbReference type="PIRSR" id="PIRSR634016-3"/>
    </source>
</evidence>
<feature type="site" description="Transition state stabilizer" evidence="10">
    <location>
        <position position="413"/>
    </location>
</feature>
<keyword evidence="7 11" id="KW-0482">Metalloprotease</keyword>
<keyword evidence="16" id="KW-1185">Reference proteome</keyword>
<keyword evidence="4 9" id="KW-0479">Metal-binding</keyword>
<organism evidence="15 16">
    <name type="scientific">Clohesyomyces aquaticus</name>
    <dbReference type="NCBI Taxonomy" id="1231657"/>
    <lineage>
        <taxon>Eukaryota</taxon>
        <taxon>Fungi</taxon>
        <taxon>Dikarya</taxon>
        <taxon>Ascomycota</taxon>
        <taxon>Pezizomycotina</taxon>
        <taxon>Dothideomycetes</taxon>
        <taxon>Pleosporomycetidae</taxon>
        <taxon>Pleosporales</taxon>
        <taxon>Lindgomycetaceae</taxon>
        <taxon>Clohesyomyces</taxon>
    </lineage>
</organism>
<dbReference type="InterPro" id="IPR001930">
    <property type="entry name" value="Peptidase_M1"/>
</dbReference>
<evidence type="ECO:0000256" key="5">
    <source>
        <dbReference type="ARBA" id="ARBA00022801"/>
    </source>
</evidence>
<dbReference type="Gene3D" id="1.25.50.20">
    <property type="match status" value="1"/>
</dbReference>
<feature type="binding site" evidence="9">
    <location>
        <position position="327"/>
    </location>
    <ligand>
        <name>Zn(2+)</name>
        <dbReference type="ChEBI" id="CHEBI:29105"/>
        <note>catalytic</note>
    </ligand>
</feature>
<dbReference type="Gene3D" id="2.60.40.1730">
    <property type="entry name" value="tricorn interacting facor f3 domain"/>
    <property type="match status" value="1"/>
</dbReference>
<dbReference type="InterPro" id="IPR042097">
    <property type="entry name" value="Aminopeptidase_N-like_N_sf"/>
</dbReference>
<keyword evidence="3 11" id="KW-0645">Protease</keyword>
<feature type="active site" description="Proton acceptor" evidence="8">
    <location>
        <position position="328"/>
    </location>
</feature>
<evidence type="ECO:0000256" key="7">
    <source>
        <dbReference type="ARBA" id="ARBA00023049"/>
    </source>
</evidence>
<feature type="domain" description="Peptidase M1 membrane alanine aminopeptidase" evidence="12">
    <location>
        <begin position="255"/>
        <end position="472"/>
    </location>
</feature>
<dbReference type="InterPro" id="IPR024571">
    <property type="entry name" value="ERAP1-like_C_dom"/>
</dbReference>
<dbReference type="InterPro" id="IPR034016">
    <property type="entry name" value="M1_APN-typ"/>
</dbReference>
<keyword evidence="2 11" id="KW-0031">Aminopeptidase</keyword>